<dbReference type="RefSeq" id="WP_062651668.1">
    <property type="nucleotide sequence ID" value="NZ_LPUR01000011.1"/>
</dbReference>
<dbReference type="GO" id="GO:0009279">
    <property type="term" value="C:cell outer membrane"/>
    <property type="evidence" value="ECO:0007669"/>
    <property type="project" value="UniProtKB-SubCell"/>
</dbReference>
<dbReference type="Pfam" id="PF14905">
    <property type="entry name" value="OMP_b-brl_3"/>
    <property type="match status" value="1"/>
</dbReference>
<dbReference type="Gene3D" id="2.40.170.20">
    <property type="entry name" value="TonB-dependent receptor, beta-barrel domain"/>
    <property type="match status" value="1"/>
</dbReference>
<evidence type="ECO:0000313" key="6">
    <source>
        <dbReference type="Proteomes" id="UP000070513"/>
    </source>
</evidence>
<dbReference type="Gene3D" id="2.60.40.10">
    <property type="entry name" value="Immunoglobulins"/>
    <property type="match status" value="1"/>
</dbReference>
<dbReference type="Proteomes" id="UP000070513">
    <property type="component" value="Unassembled WGS sequence"/>
</dbReference>
<dbReference type="AlphaFoldDB" id="A0A135WEU7"/>
<dbReference type="SUPFAM" id="SSF56935">
    <property type="entry name" value="Porins"/>
    <property type="match status" value="1"/>
</dbReference>
<gene>
    <name evidence="5" type="ORF">AU378_12715</name>
</gene>
<dbReference type="SUPFAM" id="SSF49478">
    <property type="entry name" value="Cna protein B-type domain"/>
    <property type="match status" value="1"/>
</dbReference>
<reference evidence="5 6" key="2">
    <citation type="journal article" date="2016" name="Genome Announc.">
        <title>Draft Genome Sequence of a Biocontrol Rhizobacterium, Chryseobacterium kwangjuense Strain KJ1R5, Isolated from Pepper (Capsicum annuum).</title>
        <authorList>
            <person name="Jeong J.J."/>
            <person name="Park H."/>
            <person name="Park B.H."/>
            <person name="Mannaa M."/>
            <person name="Sang M.K."/>
            <person name="Choi I.G."/>
            <person name="Kim K.D."/>
        </authorList>
    </citation>
    <scope>NUCLEOTIDE SEQUENCE [LARGE SCALE GENOMIC DNA]</scope>
    <source>
        <strain evidence="5 6">KJ1R5</strain>
    </source>
</reference>
<reference evidence="6" key="1">
    <citation type="submission" date="2015-12" db="EMBL/GenBank/DDBJ databases">
        <title>Genome sequence of a biocontrol rhizobacterium Chryseobacterium kwangjuense strain KJ1R5 isolated from pepper (Capsicum annuum L.).</title>
        <authorList>
            <person name="Jeong J.-J."/>
            <person name="Park H."/>
            <person name="Mannaa M."/>
            <person name="Sang M.K."/>
            <person name="Choi I.-G."/>
            <person name="Kim K.D."/>
        </authorList>
    </citation>
    <scope>NUCLEOTIDE SEQUENCE [LARGE SCALE GENOMIC DNA]</scope>
    <source>
        <strain evidence="6">KJ1R5</strain>
    </source>
</reference>
<evidence type="ECO:0000259" key="4">
    <source>
        <dbReference type="Pfam" id="PF14905"/>
    </source>
</evidence>
<dbReference type="OrthoDB" id="8764943at2"/>
<feature type="domain" description="Outer membrane protein beta-barrel" evidence="4">
    <location>
        <begin position="371"/>
        <end position="759"/>
    </location>
</feature>
<protein>
    <recommendedName>
        <fullName evidence="4">Outer membrane protein beta-barrel domain-containing protein</fullName>
    </recommendedName>
</protein>
<dbReference type="InterPro" id="IPR041700">
    <property type="entry name" value="OMP_b-brl_3"/>
</dbReference>
<accession>A0A135WEU7</accession>
<keyword evidence="3" id="KW-0998">Cell outer membrane</keyword>
<proteinExistence type="predicted"/>
<comment type="caution">
    <text evidence="5">The sequence shown here is derived from an EMBL/GenBank/DDBJ whole genome shotgun (WGS) entry which is preliminary data.</text>
</comment>
<comment type="subcellular location">
    <subcellularLocation>
        <location evidence="1">Cell outer membrane</location>
    </subcellularLocation>
</comment>
<dbReference type="InterPro" id="IPR013783">
    <property type="entry name" value="Ig-like_fold"/>
</dbReference>
<evidence type="ECO:0000256" key="3">
    <source>
        <dbReference type="ARBA" id="ARBA00023237"/>
    </source>
</evidence>
<sequence>MKRLLKTFILFFFFMGITLHAQFSVSGIVTDGSSKKISDVPLFLRAKKDSSIIANAVTAADGRYLFKNIPKGNYILQILASEQEQFRDISLDNNVQLDVLVNPGKETAIEGIVLKSQRKFITRELNKTTINISNSIYKSGDNGYTLMNVIPGVNANIANGIQYRGQQGVSVYVNGTKVRMSGAQLQNYLKTLSSASIEKIEFTSETGAEFEGDEKNAVVNIILKKNYNYGLSGYVYQNTQQHRYTSFSSGFGLNYKTRKLNYFISHNNYFGENYSDNDETQQYLNSGLTTVQKEKYVESPSYTDFKFGIDYELSPRQVLAADYTYSVNKTNSSGKTDLAYLRNTLDSLDYIGNDKKIKLKNHLFNISYKYKLDTLGSKLEAGYNYIGYFNQYDSDIQSSYFTNAGSERRPSDFLGINNPLDINLHIGYADLSYVLNENNKIQLGTKYSSSDSKNAIEYSGRYQSSNYIYKENIFSVYTSYQGKIGSLIFNAGGRLEHTKYNGEDYFSNYQISANRWNFFPSVFVQKNLKNGNINVSYNRKITRPSFQLLNPFKDIEDTRFINMGNPSLMPFFKNNYKISYLLNNKYSFDLGYSTTKGVINEVYYLDPVENITYKTYANLNKEKEVYWNVYIPVDITKWLKLNIFTSNSYKELMTNNEKISLLSPYYSLSAKLTLPSKYYLDINYDYKGKSLWNKYFLESQQSLNFTLRKSFFKDALSLTFDASDPLRLRKIKIDISETDFNRKILNRLPTTFYSLSITYNFSAGKKNTQREQFDNTNEEQQKRLNK</sequence>
<organism evidence="5 6">
    <name type="scientific">Chryseobacterium kwangjuense</name>
    <dbReference type="NCBI Taxonomy" id="267125"/>
    <lineage>
        <taxon>Bacteria</taxon>
        <taxon>Pseudomonadati</taxon>
        <taxon>Bacteroidota</taxon>
        <taxon>Flavobacteriia</taxon>
        <taxon>Flavobacteriales</taxon>
        <taxon>Weeksellaceae</taxon>
        <taxon>Chryseobacterium group</taxon>
        <taxon>Chryseobacterium</taxon>
    </lineage>
</organism>
<evidence type="ECO:0000256" key="1">
    <source>
        <dbReference type="ARBA" id="ARBA00004442"/>
    </source>
</evidence>
<keyword evidence="2" id="KW-0472">Membrane</keyword>
<dbReference type="EMBL" id="LPUR01000011">
    <property type="protein sequence ID" value="KXH83272.1"/>
    <property type="molecule type" value="Genomic_DNA"/>
</dbReference>
<dbReference type="InterPro" id="IPR036942">
    <property type="entry name" value="Beta-barrel_TonB_sf"/>
</dbReference>
<evidence type="ECO:0000313" key="5">
    <source>
        <dbReference type="EMBL" id="KXH83272.1"/>
    </source>
</evidence>
<name>A0A135WEU7_9FLAO</name>
<evidence type="ECO:0000256" key="2">
    <source>
        <dbReference type="ARBA" id="ARBA00023136"/>
    </source>
</evidence>